<sequence length="369" mass="42074">MIELKDKNIISSYGLFVTLVVTIIGVNVFSIPRDLTTIVGVDGWISIIIGAIITYVAAYLIYKCIQKSDYKDCYDIFQNSFGKILGNIIALSIVIYGLLFISIALRAFTEEIKLYLLKDTPTEFIFVVMILSGVYLVRAELEHLIRFNEISFWIMFIPIVFVLLVSAYGVDFTNLLPVFKNKPLSYFKGSINVFYRFGGIGILFLIVPILKEKDKTPKVMKKSLLFISVFYIVIFILSIATFGEEQSKILLWPTITMISSIDIPGSFIQKWEGIVMAIWIMFYYTSFINYYYLSSDVLKNILKLDDIKLSSAILVPFIYIIGLYPENVAQLGAQTQKLIPTMFIINMIIIPFLIIILNSVKRGGRKNVE</sequence>
<accession>A0A4Q0VC56</accession>
<feature type="transmembrane region" description="Helical" evidence="8">
    <location>
        <begin position="274"/>
        <end position="293"/>
    </location>
</feature>
<evidence type="ECO:0000256" key="7">
    <source>
        <dbReference type="ARBA" id="ARBA00023136"/>
    </source>
</evidence>
<evidence type="ECO:0000256" key="6">
    <source>
        <dbReference type="ARBA" id="ARBA00022989"/>
    </source>
</evidence>
<keyword evidence="4" id="KW-0309">Germination</keyword>
<feature type="transmembrane region" description="Helical" evidence="8">
    <location>
        <begin position="12"/>
        <end position="31"/>
    </location>
</feature>
<keyword evidence="7 8" id="KW-0472">Membrane</keyword>
<proteinExistence type="inferred from homology"/>
<dbReference type="EMBL" id="QMAP01000006">
    <property type="protein sequence ID" value="RXI48634.1"/>
    <property type="molecule type" value="Genomic_DNA"/>
</dbReference>
<evidence type="ECO:0000256" key="3">
    <source>
        <dbReference type="ARBA" id="ARBA00022448"/>
    </source>
</evidence>
<feature type="transmembrane region" description="Helical" evidence="8">
    <location>
        <begin position="190"/>
        <end position="211"/>
    </location>
</feature>
<evidence type="ECO:0000256" key="5">
    <source>
        <dbReference type="ARBA" id="ARBA00022692"/>
    </source>
</evidence>
<feature type="transmembrane region" description="Helical" evidence="8">
    <location>
        <begin position="84"/>
        <end position="108"/>
    </location>
</feature>
<dbReference type="GO" id="GO:0016020">
    <property type="term" value="C:membrane"/>
    <property type="evidence" value="ECO:0007669"/>
    <property type="project" value="UniProtKB-SubCell"/>
</dbReference>
<evidence type="ECO:0000256" key="4">
    <source>
        <dbReference type="ARBA" id="ARBA00022544"/>
    </source>
</evidence>
<reference evidence="9 10" key="1">
    <citation type="submission" date="2018-06" db="EMBL/GenBank/DDBJ databases">
        <title>Genome conservation of Clostridium tetani.</title>
        <authorList>
            <person name="Bruggemann H."/>
            <person name="Popoff M.R."/>
        </authorList>
    </citation>
    <scope>NUCLEOTIDE SEQUENCE [LARGE SCALE GENOMIC DNA]</scope>
    <source>
        <strain evidence="9 10">2017.061</strain>
    </source>
</reference>
<dbReference type="PANTHER" id="PTHR34975">
    <property type="entry name" value="SPORE GERMINATION PROTEIN A2"/>
    <property type="match status" value="1"/>
</dbReference>
<evidence type="ECO:0000256" key="1">
    <source>
        <dbReference type="ARBA" id="ARBA00004141"/>
    </source>
</evidence>
<feature type="transmembrane region" description="Helical" evidence="8">
    <location>
        <begin position="43"/>
        <end position="62"/>
    </location>
</feature>
<feature type="transmembrane region" description="Helical" evidence="8">
    <location>
        <begin position="337"/>
        <end position="357"/>
    </location>
</feature>
<evidence type="ECO:0000256" key="8">
    <source>
        <dbReference type="SAM" id="Phobius"/>
    </source>
</evidence>
<name>A0A4Q0VC56_CLOTA</name>
<feature type="transmembrane region" description="Helical" evidence="8">
    <location>
        <begin position="305"/>
        <end position="325"/>
    </location>
</feature>
<comment type="similarity">
    <text evidence="2">Belongs to the amino acid-polyamine-organocation (APC) superfamily. Spore germination protein (SGP) (TC 2.A.3.9) family.</text>
</comment>
<dbReference type="NCBIfam" id="TIGR00912">
    <property type="entry name" value="2A0309"/>
    <property type="match status" value="1"/>
</dbReference>
<keyword evidence="6 8" id="KW-1133">Transmembrane helix</keyword>
<comment type="subcellular location">
    <subcellularLocation>
        <location evidence="1">Membrane</location>
        <topology evidence="1">Multi-pass membrane protein</topology>
    </subcellularLocation>
</comment>
<feature type="transmembrane region" description="Helical" evidence="8">
    <location>
        <begin position="150"/>
        <end position="170"/>
    </location>
</feature>
<evidence type="ECO:0000313" key="9">
    <source>
        <dbReference type="EMBL" id="RXI48634.1"/>
    </source>
</evidence>
<comment type="caution">
    <text evidence="9">The sequence shown here is derived from an EMBL/GenBank/DDBJ whole genome shotgun (WGS) entry which is preliminary data.</text>
</comment>
<dbReference type="RefSeq" id="WP_129009145.1">
    <property type="nucleotide sequence ID" value="NZ_AP026811.1"/>
</dbReference>
<evidence type="ECO:0000313" key="10">
    <source>
        <dbReference type="Proteomes" id="UP000290921"/>
    </source>
</evidence>
<feature type="transmembrane region" description="Helical" evidence="8">
    <location>
        <begin position="223"/>
        <end position="243"/>
    </location>
</feature>
<dbReference type="Pfam" id="PF03845">
    <property type="entry name" value="Spore_permease"/>
    <property type="match status" value="1"/>
</dbReference>
<dbReference type="Gene3D" id="1.20.1740.10">
    <property type="entry name" value="Amino acid/polyamine transporter I"/>
    <property type="match status" value="1"/>
</dbReference>
<feature type="transmembrane region" description="Helical" evidence="8">
    <location>
        <begin position="120"/>
        <end position="138"/>
    </location>
</feature>
<dbReference type="GO" id="GO:0009847">
    <property type="term" value="P:spore germination"/>
    <property type="evidence" value="ECO:0007669"/>
    <property type="project" value="InterPro"/>
</dbReference>
<evidence type="ECO:0000256" key="2">
    <source>
        <dbReference type="ARBA" id="ARBA00007998"/>
    </source>
</evidence>
<dbReference type="PANTHER" id="PTHR34975:SF2">
    <property type="entry name" value="SPORE GERMINATION PROTEIN A2"/>
    <property type="match status" value="1"/>
</dbReference>
<keyword evidence="5 8" id="KW-0812">Transmembrane</keyword>
<organism evidence="9 10">
    <name type="scientific">Clostridium tetani</name>
    <dbReference type="NCBI Taxonomy" id="1513"/>
    <lineage>
        <taxon>Bacteria</taxon>
        <taxon>Bacillati</taxon>
        <taxon>Bacillota</taxon>
        <taxon>Clostridia</taxon>
        <taxon>Eubacteriales</taxon>
        <taxon>Clostridiaceae</taxon>
        <taxon>Clostridium</taxon>
    </lineage>
</organism>
<dbReference type="AlphaFoldDB" id="A0A4Q0VC56"/>
<dbReference type="InterPro" id="IPR004761">
    <property type="entry name" value="Spore_GerAB"/>
</dbReference>
<protein>
    <submittedName>
        <fullName evidence="9">Spore gernimation protein</fullName>
    </submittedName>
</protein>
<keyword evidence="3" id="KW-0813">Transport</keyword>
<gene>
    <name evidence="9" type="ORF">DP130_07855</name>
</gene>
<dbReference type="Proteomes" id="UP000290921">
    <property type="component" value="Unassembled WGS sequence"/>
</dbReference>